<evidence type="ECO:0000313" key="3">
    <source>
        <dbReference type="Proteomes" id="UP000474567"/>
    </source>
</evidence>
<sequence length="139" mass="16372">MFILIYKSNIYNYPQVYFLLLYIRVCLLILEIGLGEGICWFLLFLIYKVRFRIGNPTVCIYNGNYVCLSKVKVFKCWNLVLSFRSYSCYSFQSFVPNTGTKGFLLLSGLGERLLKEVCCNKREIKRFKSKTYGLVFLRD</sequence>
<keyword evidence="3" id="KW-1185">Reference proteome</keyword>
<name>A0ABN7ENR1_9FLAO</name>
<evidence type="ECO:0000313" key="2">
    <source>
        <dbReference type="EMBL" id="CAA9201454.1"/>
    </source>
</evidence>
<protein>
    <submittedName>
        <fullName evidence="2">Uncharacterized protein</fullName>
    </submittedName>
</protein>
<dbReference type="EMBL" id="CADCST010000113">
    <property type="protein sequence ID" value="CAA9201454.1"/>
    <property type="molecule type" value="Genomic_DNA"/>
</dbReference>
<accession>A0ABN7ENR1</accession>
<feature type="transmembrane region" description="Helical" evidence="1">
    <location>
        <begin position="20"/>
        <end position="47"/>
    </location>
</feature>
<keyword evidence="1" id="KW-1133">Transmembrane helix</keyword>
<comment type="caution">
    <text evidence="2">The sequence shown here is derived from an EMBL/GenBank/DDBJ whole genome shotgun (WGS) entry which is preliminary data.</text>
</comment>
<reference evidence="2 3" key="1">
    <citation type="submission" date="2020-02" db="EMBL/GenBank/DDBJ databases">
        <authorList>
            <person name="Criscuolo A."/>
        </authorList>
    </citation>
    <scope>NUCLEOTIDE SEQUENCE [LARGE SCALE GENOMIC DNA]</scope>
    <source>
        <strain evidence="2">CECT7796</strain>
    </source>
</reference>
<keyword evidence="1" id="KW-0812">Transmembrane</keyword>
<gene>
    <name evidence="2" type="ORF">FLACOL7796_03779</name>
</gene>
<proteinExistence type="predicted"/>
<dbReference type="Proteomes" id="UP000474567">
    <property type="component" value="Unassembled WGS sequence"/>
</dbReference>
<evidence type="ECO:0000256" key="1">
    <source>
        <dbReference type="SAM" id="Phobius"/>
    </source>
</evidence>
<keyword evidence="1" id="KW-0472">Membrane</keyword>
<organism evidence="2 3">
    <name type="scientific">Flavobacterium collinsii</name>
    <dbReference type="NCBI Taxonomy" id="1114861"/>
    <lineage>
        <taxon>Bacteria</taxon>
        <taxon>Pseudomonadati</taxon>
        <taxon>Bacteroidota</taxon>
        <taxon>Flavobacteriia</taxon>
        <taxon>Flavobacteriales</taxon>
        <taxon>Flavobacteriaceae</taxon>
        <taxon>Flavobacterium</taxon>
    </lineage>
</organism>